<dbReference type="PROSITE" id="PS51192">
    <property type="entry name" value="HELICASE_ATP_BIND_1"/>
    <property type="match status" value="1"/>
</dbReference>
<dbReference type="InterPro" id="IPR027417">
    <property type="entry name" value="P-loop_NTPase"/>
</dbReference>
<keyword evidence="4" id="KW-0347">Helicase</keyword>
<proteinExistence type="predicted"/>
<dbReference type="RefSeq" id="WP_339098023.1">
    <property type="nucleotide sequence ID" value="NZ_CP149783.1"/>
</dbReference>
<evidence type="ECO:0000313" key="4">
    <source>
        <dbReference type="EMBL" id="WYF46559.1"/>
    </source>
</evidence>
<dbReference type="InterPro" id="IPR029063">
    <property type="entry name" value="SAM-dependent_MTases_sf"/>
</dbReference>
<dbReference type="Gene3D" id="3.40.50.150">
    <property type="entry name" value="Vaccinia Virus protein VP39"/>
    <property type="match status" value="1"/>
</dbReference>
<accession>A0AAU6Q7R6</accession>
<dbReference type="PROSITE" id="PS00092">
    <property type="entry name" value="N6_MTASE"/>
    <property type="match status" value="1"/>
</dbReference>
<reference evidence="4" key="1">
    <citation type="submission" date="2024-03" db="EMBL/GenBank/DDBJ databases">
        <title>Deinococcus weizhi sp. nov., isolated from human skin.</title>
        <authorList>
            <person name="Wei Z."/>
            <person name="Tian F."/>
            <person name="Yang C."/>
            <person name="Xin L.T."/>
            <person name="Wen Z.J."/>
            <person name="Lan K.C."/>
            <person name="Yu L."/>
            <person name="Zhe W."/>
            <person name="Dan F.D."/>
            <person name="Jun W."/>
            <person name="Rui Z."/>
            <person name="Yong X.J."/>
            <person name="Ting Y."/>
            <person name="Wei X."/>
            <person name="Xu Z.G."/>
            <person name="Xin Z."/>
            <person name="Dong F.G."/>
            <person name="Ni X.M."/>
            <person name="Zheng M.G."/>
            <person name="Chun Y."/>
            <person name="Qian W.X."/>
        </authorList>
    </citation>
    <scope>NUCLEOTIDE SEQUENCE</scope>
    <source>
        <strain evidence="4">VB142</strain>
    </source>
</reference>
<evidence type="ECO:0000259" key="2">
    <source>
        <dbReference type="PROSITE" id="PS51192"/>
    </source>
</evidence>
<dbReference type="InterPro" id="IPR052933">
    <property type="entry name" value="DNA_Protect_Modify"/>
</dbReference>
<dbReference type="GO" id="GO:0032259">
    <property type="term" value="P:methylation"/>
    <property type="evidence" value="ECO:0007669"/>
    <property type="project" value="InterPro"/>
</dbReference>
<keyword evidence="4" id="KW-0378">Hydrolase</keyword>
<dbReference type="GO" id="GO:0008170">
    <property type="term" value="F:N-methyltransferase activity"/>
    <property type="evidence" value="ECO:0007669"/>
    <property type="project" value="InterPro"/>
</dbReference>
<gene>
    <name evidence="4" type="ORF">WDJ50_16050</name>
</gene>
<dbReference type="PANTHER" id="PTHR41313">
    <property type="entry name" value="ADENINE-SPECIFIC METHYLTRANSFERASE"/>
    <property type="match status" value="1"/>
</dbReference>
<dbReference type="GO" id="GO:0003677">
    <property type="term" value="F:DNA binding"/>
    <property type="evidence" value="ECO:0007669"/>
    <property type="project" value="InterPro"/>
</dbReference>
<feature type="domain" description="Helicase C-terminal" evidence="3">
    <location>
        <begin position="1217"/>
        <end position="1389"/>
    </location>
</feature>
<dbReference type="SUPFAM" id="SSF52540">
    <property type="entry name" value="P-loop containing nucleoside triphosphate hydrolases"/>
    <property type="match status" value="2"/>
</dbReference>
<dbReference type="PRINTS" id="PR00507">
    <property type="entry name" value="N12N6MTFRASE"/>
</dbReference>
<keyword evidence="1" id="KW-0680">Restriction system</keyword>
<dbReference type="SMART" id="SM00490">
    <property type="entry name" value="HELICc"/>
    <property type="match status" value="1"/>
</dbReference>
<dbReference type="PANTHER" id="PTHR41313:SF1">
    <property type="entry name" value="DNA METHYLASE ADENINE-SPECIFIC DOMAIN-CONTAINING PROTEIN"/>
    <property type="match status" value="1"/>
</dbReference>
<dbReference type="InterPro" id="IPR001650">
    <property type="entry name" value="Helicase_C-like"/>
</dbReference>
<dbReference type="EMBL" id="CP149783">
    <property type="protein sequence ID" value="WYF46559.1"/>
    <property type="molecule type" value="Genomic_DNA"/>
</dbReference>
<protein>
    <submittedName>
        <fullName evidence="4">Helicase-related protein</fullName>
    </submittedName>
</protein>
<dbReference type="InterPro" id="IPR002052">
    <property type="entry name" value="DNA_methylase_N6_adenine_CS"/>
</dbReference>
<evidence type="ECO:0000259" key="3">
    <source>
        <dbReference type="PROSITE" id="PS51194"/>
    </source>
</evidence>
<dbReference type="SUPFAM" id="SSF53335">
    <property type="entry name" value="S-adenosyl-L-methionine-dependent methyltransferases"/>
    <property type="match status" value="1"/>
</dbReference>
<keyword evidence="4" id="KW-0067">ATP-binding</keyword>
<dbReference type="GO" id="GO:0009307">
    <property type="term" value="P:DNA restriction-modification system"/>
    <property type="evidence" value="ECO:0007669"/>
    <property type="project" value="UniProtKB-KW"/>
</dbReference>
<sequence>MTQSQKKLPLDDLFGTYREIVKPAKKDKAKAKPKVTVEMALERDDELRAFAMHSAPQSAPAPKDRLMGVEALGSGEQAVRLKANALATQIAMMDGELTKQAEDALLAWSGEGGLGDQSASTNAFYTPAGLVELCWNIARGLGAGPRTLEFSAGGGAFLERAPKGSLITAVELDEVSSRVAQALYPHATHWNVPFETYHQQSEDAPFDLVIGNPPYGGRGVSGNLDRPSIRAAHWYFTVAGLERLLPGGYMVTVVPESMLRNPSEAHYREDVLDRAHLLGAFAVPDSAFRETGAGVTTVILVLRRHDAGVYEMLRELGEDERRKIREKNMDIAERAFVNGELIFRRNEGGEWQQSSYFSVLSPWKERTIREGRFGDPVLQGPLDVSDLDDIIKVVSGRRLDILTRPGTESAIYTLLGPDVAQAVRNAQARLHPIREGKVSPCKRYRFTRGAWGYNGGLNNPSLLSSLTVAQAAVKAKMRALRGDAKAKGTLQDAQDAHIKAFGGHDLTLIAQAVKTYPALDGIEAPKMVMRGGTLSEIAQQLEAYGLLDEYALAAYANVPPAAVSAHLLAEYAFDGQGWQAKATYYQGNAEAKARECEALMAGETGLRLGALKQQAQTLRSLAPWVDLCDMTLEPRDTLIPEHILTQWVNALLGTFVTLKRHQWDKEGIETNLLHVTRSTYGVQVRLRNALDYDLDLAARKQVTPAKVRDIEDYLNFSTPVKSVQNQDAKTEEQINAERSAYQLKAVAFERELAAHFRSWLLGSEYAGEVEEVLNHARYGLIPAQPDTRALSLDAYKGPLAHPFQAGHVRTAARMSGVILNFGVGLGKTLTALMLAALLKQSGRASLPAIVVPLSRLGDWVMNAANALPDFQVLVVGGEPVRDASGKFVLNEDGDPEVREDSGEKRRVKFASLLTQRPDLIIMTAEALEMIPMLEETHQRYIESNMSLMSAVGTADSFDDRHRKLGGHKELAKHEAAVSRHFRRVSVATETDVPFEALGIDTLIADEVHMYKNSHSVPRVYGESSPKFLGSGGESNRALDALHKFRYVREQGGVTVGLTATFFGNSPLEIFNMLALHTDVLESYGIPDVSTFVARFCVIEPRLITDADGSVEYVPCVIGFRNLDELRSILAQHVIRETEDSCQMHTGVGLNLPPLQTVEHVFDLPDEVMDIYAAEQAMVATADGEGENHLFAIYSRLLKLTLHPPLRGVDVPNTRFAECVRTCMDVRAQGGSNLIFMYMGGPDLMTYKALKAELVAAGYPEREIEIITAQTHPTGGDRLTVERRVRRGELTCVIGSKVIEEGGNYQGVTDMHHLDFPFHHQAFVQRIGRARRQGTWVKQVRNHVYFARGSFDAVRYQMMLGKKGWADQVYDASIKNCEYEGVGFSGEDIAVMFSRNPEATRREIQRKKEERAQQAREATLRIDIAPIREYLDNLRELRRRYALSRSREHGPSVQDVKGIERLTRAVRENLKAVGKLREAGHPMSAVTRLKIPLVWGGGLPLHVGMTFKQDGQEGKVLDVHEGRATVKVKLGGNTVVQDLSLMSDVTDVLPSKDDEAYGAEVLESLPRHLQEAVMVEEQGKVETVLPEVAPQPQTMSLSEPALPEPAPTFSVPERFGLSVAAQVPSEAAQVFAIVGDRLIPGAEGETLLALIPRANGEIRQVTVVLRDERKLAQARQLMTQGTKLRQRVLTLMQAA</sequence>
<dbReference type="Pfam" id="PF00271">
    <property type="entry name" value="Helicase_C"/>
    <property type="match status" value="1"/>
</dbReference>
<evidence type="ECO:0000256" key="1">
    <source>
        <dbReference type="ARBA" id="ARBA00022747"/>
    </source>
</evidence>
<dbReference type="GO" id="GO:0004386">
    <property type="term" value="F:helicase activity"/>
    <property type="evidence" value="ECO:0007669"/>
    <property type="project" value="UniProtKB-KW"/>
</dbReference>
<feature type="domain" description="Helicase ATP-binding" evidence="2">
    <location>
        <begin position="808"/>
        <end position="1079"/>
    </location>
</feature>
<dbReference type="Pfam" id="PF02384">
    <property type="entry name" value="N6_Mtase"/>
    <property type="match status" value="1"/>
</dbReference>
<dbReference type="Gene3D" id="3.40.50.300">
    <property type="entry name" value="P-loop containing nucleotide triphosphate hydrolases"/>
    <property type="match status" value="2"/>
</dbReference>
<name>A0AAU6Q7R6_9DEIO</name>
<dbReference type="InterPro" id="IPR014001">
    <property type="entry name" value="Helicase_ATP-bd"/>
</dbReference>
<keyword evidence="4" id="KW-0547">Nucleotide-binding</keyword>
<organism evidence="4">
    <name type="scientific">Deinococcus sp. VB142</name>
    <dbReference type="NCBI Taxonomy" id="3112952"/>
    <lineage>
        <taxon>Bacteria</taxon>
        <taxon>Thermotogati</taxon>
        <taxon>Deinococcota</taxon>
        <taxon>Deinococci</taxon>
        <taxon>Deinococcales</taxon>
        <taxon>Deinococcaceae</taxon>
        <taxon>Deinococcus</taxon>
    </lineage>
</organism>
<dbReference type="InterPro" id="IPR003356">
    <property type="entry name" value="DNA_methylase_A-5"/>
</dbReference>
<dbReference type="PROSITE" id="PS51194">
    <property type="entry name" value="HELICASE_CTER"/>
    <property type="match status" value="1"/>
</dbReference>